<protein>
    <submittedName>
        <fullName evidence="1">Uncharacterized protein</fullName>
    </submittedName>
</protein>
<evidence type="ECO:0000313" key="2">
    <source>
        <dbReference type="Proteomes" id="UP000018817"/>
    </source>
</evidence>
<gene>
    <name evidence="1" type="ORF">PPTG_16408</name>
</gene>
<dbReference type="STRING" id="761204.W2PN87"/>
<dbReference type="RefSeq" id="XP_008912187.1">
    <property type="nucleotide sequence ID" value="XM_008913939.1"/>
</dbReference>
<dbReference type="EMBL" id="KI669617">
    <property type="protein sequence ID" value="ETN02453.1"/>
    <property type="molecule type" value="Genomic_DNA"/>
</dbReference>
<reference evidence="1 2" key="2">
    <citation type="submission" date="2013-11" db="EMBL/GenBank/DDBJ databases">
        <title>The Genome Sequence of Phytophthora parasitica INRA-310.</title>
        <authorList>
            <consortium name="The Broad Institute Genomics Platform"/>
            <person name="Russ C."/>
            <person name="Tyler B."/>
            <person name="Panabieres F."/>
            <person name="Shan W."/>
            <person name="Tripathy S."/>
            <person name="Grunwald N."/>
            <person name="Machado M."/>
            <person name="Johnson C.S."/>
            <person name="Arredondo F."/>
            <person name="Hong C."/>
            <person name="Coffey M."/>
            <person name="Young S.K."/>
            <person name="Zeng Q."/>
            <person name="Gargeya S."/>
            <person name="Fitzgerald M."/>
            <person name="Abouelleil A."/>
            <person name="Alvarado L."/>
            <person name="Chapman S.B."/>
            <person name="Gainer-Dewar J."/>
            <person name="Goldberg J."/>
            <person name="Griggs A."/>
            <person name="Gujja S."/>
            <person name="Hansen M."/>
            <person name="Howarth C."/>
            <person name="Imamovic A."/>
            <person name="Ireland A."/>
            <person name="Larimer J."/>
            <person name="McCowan C."/>
            <person name="Murphy C."/>
            <person name="Pearson M."/>
            <person name="Poon T.W."/>
            <person name="Priest M."/>
            <person name="Roberts A."/>
            <person name="Saif S."/>
            <person name="Shea T."/>
            <person name="Sykes S."/>
            <person name="Wortman J."/>
            <person name="Nusbaum C."/>
            <person name="Birren B."/>
        </authorList>
    </citation>
    <scope>NUCLEOTIDE SEQUENCE [LARGE SCALE GENOMIC DNA]</scope>
    <source>
        <strain evidence="1 2">INRA-310</strain>
    </source>
</reference>
<reference evidence="2" key="1">
    <citation type="submission" date="2011-12" db="EMBL/GenBank/DDBJ databases">
        <authorList>
            <consortium name="The Broad Institute Genome Sequencing Platform"/>
            <person name="Russ C."/>
            <person name="Tyler B."/>
            <person name="Panabieres F."/>
            <person name="Shan W."/>
            <person name="Tripathy S."/>
            <person name="Grunwald N."/>
            <person name="Machado M."/>
            <person name="Young S.K."/>
            <person name="Zeng Q."/>
            <person name="Gargeya S."/>
            <person name="Fitzgerald M."/>
            <person name="Haas B."/>
            <person name="Abouelleil A."/>
            <person name="Alvarado L."/>
            <person name="Arachchi H.M."/>
            <person name="Berlin A."/>
            <person name="Chapman S.B."/>
            <person name="Gearin G."/>
            <person name="Goldberg J."/>
            <person name="Griggs A."/>
            <person name="Gujja S."/>
            <person name="Hansen M."/>
            <person name="Heiman D."/>
            <person name="Howarth C."/>
            <person name="Larimer J."/>
            <person name="Lui A."/>
            <person name="MacDonald P.J.P."/>
            <person name="McCowen C."/>
            <person name="Montmayeur A."/>
            <person name="Murphy C."/>
            <person name="Neiman D."/>
            <person name="Pearson M."/>
            <person name="Priest M."/>
            <person name="Roberts A."/>
            <person name="Saif S."/>
            <person name="Shea T."/>
            <person name="Sisk P."/>
            <person name="Stolte C."/>
            <person name="Sykes S."/>
            <person name="Wortman J."/>
            <person name="Nusbaum C."/>
            <person name="Birren B."/>
        </authorList>
    </citation>
    <scope>NUCLEOTIDE SEQUENCE [LARGE SCALE GENOMIC DNA]</scope>
    <source>
        <strain evidence="2">INRA-310</strain>
    </source>
</reference>
<dbReference type="VEuPathDB" id="FungiDB:PPTG_16408"/>
<dbReference type="Proteomes" id="UP000018817">
    <property type="component" value="Unassembled WGS sequence"/>
</dbReference>
<accession>W2PN87</accession>
<sequence length="60" mass="6547">MDANDLATRVEADVEVVTSLQAVLFKKASGLYDEIAWLVLLQAQLPEEKHVALCSFVSAV</sequence>
<dbReference type="AlphaFoldDB" id="W2PN87"/>
<dbReference type="GeneID" id="20185495"/>
<evidence type="ECO:0000313" key="1">
    <source>
        <dbReference type="EMBL" id="ETN02453.1"/>
    </source>
</evidence>
<proteinExistence type="predicted"/>
<name>W2PN87_PHYN3</name>
<organism evidence="1 2">
    <name type="scientific">Phytophthora nicotianae (strain INRA-310)</name>
    <name type="common">Phytophthora parasitica</name>
    <dbReference type="NCBI Taxonomy" id="761204"/>
    <lineage>
        <taxon>Eukaryota</taxon>
        <taxon>Sar</taxon>
        <taxon>Stramenopiles</taxon>
        <taxon>Oomycota</taxon>
        <taxon>Peronosporomycetes</taxon>
        <taxon>Peronosporales</taxon>
        <taxon>Peronosporaceae</taxon>
        <taxon>Phytophthora</taxon>
    </lineage>
</organism>